<evidence type="ECO:0000313" key="11">
    <source>
        <dbReference type="Proteomes" id="UP000295277"/>
    </source>
</evidence>
<evidence type="ECO:0000259" key="9">
    <source>
        <dbReference type="Pfam" id="PF13145"/>
    </source>
</evidence>
<dbReference type="AlphaFoldDB" id="A0A4R1YZ08"/>
<dbReference type="GO" id="GO:0005886">
    <property type="term" value="C:plasma membrane"/>
    <property type="evidence" value="ECO:0007669"/>
    <property type="project" value="UniProtKB-SubCell"/>
</dbReference>
<feature type="domain" description="PpiC" evidence="9">
    <location>
        <begin position="246"/>
        <end position="366"/>
    </location>
</feature>
<dbReference type="GO" id="GO:0003755">
    <property type="term" value="F:peptidyl-prolyl cis-trans isomerase activity"/>
    <property type="evidence" value="ECO:0007669"/>
    <property type="project" value="InterPro"/>
</dbReference>
<organism evidence="10 11">
    <name type="scientific">Rhodovulum steppense</name>
    <dbReference type="NCBI Taxonomy" id="540251"/>
    <lineage>
        <taxon>Bacteria</taxon>
        <taxon>Pseudomonadati</taxon>
        <taxon>Pseudomonadota</taxon>
        <taxon>Alphaproteobacteria</taxon>
        <taxon>Rhodobacterales</taxon>
        <taxon>Paracoccaceae</taxon>
        <taxon>Rhodovulum</taxon>
    </lineage>
</organism>
<dbReference type="PANTHER" id="PTHR47529:SF1">
    <property type="entry name" value="PERIPLASMIC CHAPERONE PPID"/>
    <property type="match status" value="1"/>
</dbReference>
<evidence type="ECO:0000313" key="10">
    <source>
        <dbReference type="EMBL" id="TCM86073.1"/>
    </source>
</evidence>
<dbReference type="SUPFAM" id="SSF54534">
    <property type="entry name" value="FKBP-like"/>
    <property type="match status" value="1"/>
</dbReference>
<dbReference type="InterPro" id="IPR027304">
    <property type="entry name" value="Trigger_fact/SurA_dom_sf"/>
</dbReference>
<evidence type="ECO:0000256" key="5">
    <source>
        <dbReference type="ARBA" id="ARBA00023136"/>
    </source>
</evidence>
<evidence type="ECO:0000256" key="4">
    <source>
        <dbReference type="ARBA" id="ARBA00022989"/>
    </source>
</evidence>
<dbReference type="RefSeq" id="WP_165899146.1">
    <property type="nucleotide sequence ID" value="NZ_SLVM01000005.1"/>
</dbReference>
<dbReference type="InterPro" id="IPR052029">
    <property type="entry name" value="PpiD_chaperone"/>
</dbReference>
<dbReference type="PANTHER" id="PTHR47529">
    <property type="entry name" value="PEPTIDYL-PROLYL CIS-TRANS ISOMERASE D"/>
    <property type="match status" value="1"/>
</dbReference>
<evidence type="ECO:0000256" key="3">
    <source>
        <dbReference type="ARBA" id="ARBA00022692"/>
    </source>
</evidence>
<keyword evidence="6" id="KW-0143">Chaperone</keyword>
<sequence>MSKSVGKQASRAAVWVLMGLLILGLGGFGISNFGGSIDSIGEVGDEKIAVDSYARALRRELNAQQAETGRVVTFAEAEAGGLLEQVRARLIGDAALDNETRRIGISVGDARIAREILEVPAFQGTDGQFNRETYRFVLQQNGLTVAQFEEQIRKDTARSLLQAGVMAGLGEPETYADTLYNFIAERRSASLIRLDAAALDAPVPDPTEAEIAAYYQTNPAAYTAPSIRQITYAWLTPEMMLDRIEPDEALLRELYEDRIDEFVQPERRLVERLVFPTEEEAAAVMAAITAGESTFEAAVEARGLRLSDVDLGDATELGIGGAAGAAVFALDGPGVTGPHLSDIGPAIFRVNGILAARETSFEDAREALVDESIRDRAARMIGDLVNDYDDRLAAGATLEDLAAETEMELGRIDFTGEPADGIAAYESFRDAAADLAAGDFPELLELEDGGIFALRLDADLPPALRPLEQVRTEVAADWRAAETRARLGRQAAALAGRVATGEAFDALGHPVETEAALSRGGLTPAALGEALFDMAAPGETRVVTAGEGAWLIRLDAILPPDPDDLAAGFLRDTIAAQAGQGMAQDLYGYFAQELVNAVGLTLDQSALNAVHAQFR</sequence>
<evidence type="ECO:0000256" key="6">
    <source>
        <dbReference type="ARBA" id="ARBA00023186"/>
    </source>
</evidence>
<keyword evidence="11" id="KW-1185">Reference proteome</keyword>
<evidence type="ECO:0000256" key="8">
    <source>
        <dbReference type="SAM" id="Phobius"/>
    </source>
</evidence>
<keyword evidence="4 8" id="KW-1133">Transmembrane helix</keyword>
<reference evidence="10 11" key="1">
    <citation type="submission" date="2019-03" db="EMBL/GenBank/DDBJ databases">
        <title>Genomic Encyclopedia of Type Strains, Phase IV (KMG-IV): sequencing the most valuable type-strain genomes for metagenomic binning, comparative biology and taxonomic classification.</title>
        <authorList>
            <person name="Goeker M."/>
        </authorList>
    </citation>
    <scope>NUCLEOTIDE SEQUENCE [LARGE SCALE GENOMIC DNA]</scope>
    <source>
        <strain evidence="10 11">DSM 21153</strain>
    </source>
</reference>
<evidence type="ECO:0000256" key="1">
    <source>
        <dbReference type="ARBA" id="ARBA00004401"/>
    </source>
</evidence>
<name>A0A4R1YZ08_9RHOB</name>
<proteinExistence type="inferred from homology"/>
<dbReference type="SUPFAM" id="SSF109998">
    <property type="entry name" value="Triger factor/SurA peptide-binding domain-like"/>
    <property type="match status" value="1"/>
</dbReference>
<feature type="transmembrane region" description="Helical" evidence="8">
    <location>
        <begin position="12"/>
        <end position="30"/>
    </location>
</feature>
<keyword evidence="5 8" id="KW-0472">Membrane</keyword>
<comment type="subcellular location">
    <subcellularLocation>
        <location evidence="1">Cell membrane</location>
        <topology evidence="1">Single-pass type II membrane protein</topology>
    </subcellularLocation>
</comment>
<dbReference type="Proteomes" id="UP000295277">
    <property type="component" value="Unassembled WGS sequence"/>
</dbReference>
<comment type="caution">
    <text evidence="10">The sequence shown here is derived from an EMBL/GenBank/DDBJ whole genome shotgun (WGS) entry which is preliminary data.</text>
</comment>
<evidence type="ECO:0000256" key="2">
    <source>
        <dbReference type="ARBA" id="ARBA00022475"/>
    </source>
</evidence>
<keyword evidence="2" id="KW-1003">Cell membrane</keyword>
<dbReference type="Pfam" id="PF13145">
    <property type="entry name" value="Rotamase_2"/>
    <property type="match status" value="1"/>
</dbReference>
<dbReference type="EMBL" id="SLVM01000005">
    <property type="protein sequence ID" value="TCM86073.1"/>
    <property type="molecule type" value="Genomic_DNA"/>
</dbReference>
<keyword evidence="10" id="KW-0413">Isomerase</keyword>
<comment type="similarity">
    <text evidence="7">Belongs to the PpiD chaperone family.</text>
</comment>
<protein>
    <submittedName>
        <fullName evidence="10">Peptidyl-prolyl cis-trans isomerase D</fullName>
    </submittedName>
</protein>
<keyword evidence="3 8" id="KW-0812">Transmembrane</keyword>
<evidence type="ECO:0000256" key="7">
    <source>
        <dbReference type="ARBA" id="ARBA00038408"/>
    </source>
</evidence>
<accession>A0A4R1YZ08</accession>
<gene>
    <name evidence="10" type="ORF">EV216_10538</name>
</gene>
<dbReference type="Gene3D" id="1.10.4030.10">
    <property type="entry name" value="Porin chaperone SurA, peptide-binding domain"/>
    <property type="match status" value="1"/>
</dbReference>
<dbReference type="InterPro" id="IPR000297">
    <property type="entry name" value="PPIase_PpiC"/>
</dbReference>
<dbReference type="Pfam" id="PF13624">
    <property type="entry name" value="SurA_N_3"/>
    <property type="match status" value="1"/>
</dbReference>